<evidence type="ECO:0000313" key="1">
    <source>
        <dbReference type="EMBL" id="KAF2623958.1"/>
    </source>
</evidence>
<proteinExistence type="predicted"/>
<protein>
    <submittedName>
        <fullName evidence="1">Uncharacterized protein</fullName>
    </submittedName>
</protein>
<accession>A0ACB6RQ50</accession>
<keyword evidence="2" id="KW-1185">Reference proteome</keyword>
<sequence length="292" mass="33854">MQSIDAFRFLDLPKELRLMVYDRIPCVNDHLTLSRRDWSFFAKKQPLHRDQTAVHGDADSDKPVILVVQMPPSSILATCRTIYDEALPIISKRRKKPQVKSLKVMCGADFLDVFSQQDGLLDIILNWTRASGRTEDGRRGLESDENIHDWLLDASLVTFEDAKHPQYPALIHIIDQVQQNLCSRHALPIEISLIDRNLHMFEQFMEIFYWRTMEKEGKVTIKVGMAGPQYYVNPNSLKRWEETLSYVSRDLDDAMDMRSLVYGTSSGMKVLRAPRLIGSAKDRWDNEWGRQQ</sequence>
<evidence type="ECO:0000313" key="2">
    <source>
        <dbReference type="Proteomes" id="UP000799754"/>
    </source>
</evidence>
<dbReference type="Proteomes" id="UP000799754">
    <property type="component" value="Unassembled WGS sequence"/>
</dbReference>
<name>A0ACB6RQ50_9PLEO</name>
<gene>
    <name evidence="1" type="ORF">BU25DRAFT_413853</name>
</gene>
<reference evidence="1" key="1">
    <citation type="journal article" date="2020" name="Stud. Mycol.">
        <title>101 Dothideomycetes genomes: a test case for predicting lifestyles and emergence of pathogens.</title>
        <authorList>
            <person name="Haridas S."/>
            <person name="Albert R."/>
            <person name="Binder M."/>
            <person name="Bloem J."/>
            <person name="Labutti K."/>
            <person name="Salamov A."/>
            <person name="Andreopoulos B."/>
            <person name="Baker S."/>
            <person name="Barry K."/>
            <person name="Bills G."/>
            <person name="Bluhm B."/>
            <person name="Cannon C."/>
            <person name="Castanera R."/>
            <person name="Culley D."/>
            <person name="Daum C."/>
            <person name="Ezra D."/>
            <person name="Gonzalez J."/>
            <person name="Henrissat B."/>
            <person name="Kuo A."/>
            <person name="Liang C."/>
            <person name="Lipzen A."/>
            <person name="Lutzoni F."/>
            <person name="Magnuson J."/>
            <person name="Mondo S."/>
            <person name="Nolan M."/>
            <person name="Ohm R."/>
            <person name="Pangilinan J."/>
            <person name="Park H.-J."/>
            <person name="Ramirez L."/>
            <person name="Alfaro M."/>
            <person name="Sun H."/>
            <person name="Tritt A."/>
            <person name="Yoshinaga Y."/>
            <person name="Zwiers L.-H."/>
            <person name="Turgeon B."/>
            <person name="Goodwin S."/>
            <person name="Spatafora J."/>
            <person name="Crous P."/>
            <person name="Grigoriev I."/>
        </authorList>
    </citation>
    <scope>NUCLEOTIDE SEQUENCE</scope>
    <source>
        <strain evidence="1">CBS 525.71</strain>
    </source>
</reference>
<dbReference type="EMBL" id="MU006733">
    <property type="protein sequence ID" value="KAF2623958.1"/>
    <property type="molecule type" value="Genomic_DNA"/>
</dbReference>
<comment type="caution">
    <text evidence="1">The sequence shown here is derived from an EMBL/GenBank/DDBJ whole genome shotgun (WGS) entry which is preliminary data.</text>
</comment>
<organism evidence="1 2">
    <name type="scientific">Macroventuria anomochaeta</name>
    <dbReference type="NCBI Taxonomy" id="301207"/>
    <lineage>
        <taxon>Eukaryota</taxon>
        <taxon>Fungi</taxon>
        <taxon>Dikarya</taxon>
        <taxon>Ascomycota</taxon>
        <taxon>Pezizomycotina</taxon>
        <taxon>Dothideomycetes</taxon>
        <taxon>Pleosporomycetidae</taxon>
        <taxon>Pleosporales</taxon>
        <taxon>Pleosporineae</taxon>
        <taxon>Didymellaceae</taxon>
        <taxon>Macroventuria</taxon>
    </lineage>
</organism>